<dbReference type="GO" id="GO:0016491">
    <property type="term" value="F:oxidoreductase activity"/>
    <property type="evidence" value="ECO:0007669"/>
    <property type="project" value="InterPro"/>
</dbReference>
<keyword evidence="2" id="KW-1185">Reference proteome</keyword>
<evidence type="ECO:0008006" key="3">
    <source>
        <dbReference type="Google" id="ProtNLM"/>
    </source>
</evidence>
<dbReference type="Proteomes" id="UP000005801">
    <property type="component" value="Unassembled WGS sequence"/>
</dbReference>
<reference evidence="1 2" key="1">
    <citation type="submission" date="2007-06" db="EMBL/GenBank/DDBJ databases">
        <authorList>
            <person name="Shimkets L."/>
            <person name="Ferriera S."/>
            <person name="Johnson J."/>
            <person name="Kravitz S."/>
            <person name="Beeson K."/>
            <person name="Sutton G."/>
            <person name="Rogers Y.-H."/>
            <person name="Friedman R."/>
            <person name="Frazier M."/>
            <person name="Venter J.C."/>
        </authorList>
    </citation>
    <scope>NUCLEOTIDE SEQUENCE [LARGE SCALE GENOMIC DNA]</scope>
    <source>
        <strain evidence="1 2">SIR-1</strain>
    </source>
</reference>
<comment type="caution">
    <text evidence="1">The sequence shown here is derived from an EMBL/GenBank/DDBJ whole genome shotgun (WGS) entry which is preliminary data.</text>
</comment>
<evidence type="ECO:0000313" key="2">
    <source>
        <dbReference type="Proteomes" id="UP000005801"/>
    </source>
</evidence>
<name>A6FXA6_9BACT</name>
<dbReference type="eggNOG" id="ENOG502Z9FC">
    <property type="taxonomic scope" value="Bacteria"/>
</dbReference>
<dbReference type="PANTHER" id="PTHR34598:SF3">
    <property type="entry name" value="OXIDOREDUCTASE AN1597"/>
    <property type="match status" value="1"/>
</dbReference>
<dbReference type="InterPro" id="IPR044053">
    <property type="entry name" value="AsaB-like"/>
</dbReference>
<gene>
    <name evidence="1" type="ORF">PPSIR1_05668</name>
</gene>
<sequence length="126" mass="14187">MLARRFAIVQVWRPIYADPRARLLAHPLALCDARSVAPADFIAAERRHPTRVGEIYQLAYNPAHRWTHFPAMSRDEALVFKVYDSATDGRARFTPHTAFAHPETPGDGSPGSLRESIELRCLAFFG</sequence>
<dbReference type="NCBIfam" id="NF041278">
    <property type="entry name" value="CmcJ_NvfI_EfuI"/>
    <property type="match status" value="1"/>
</dbReference>
<dbReference type="PANTHER" id="PTHR34598">
    <property type="entry name" value="BLL6449 PROTEIN"/>
    <property type="match status" value="1"/>
</dbReference>
<dbReference type="OrthoDB" id="7052511at2"/>
<evidence type="ECO:0000313" key="1">
    <source>
        <dbReference type="EMBL" id="EDM81930.1"/>
    </source>
</evidence>
<organism evidence="1 2">
    <name type="scientific">Plesiocystis pacifica SIR-1</name>
    <dbReference type="NCBI Taxonomy" id="391625"/>
    <lineage>
        <taxon>Bacteria</taxon>
        <taxon>Pseudomonadati</taxon>
        <taxon>Myxococcota</taxon>
        <taxon>Polyangia</taxon>
        <taxon>Nannocystales</taxon>
        <taxon>Nannocystaceae</taxon>
        <taxon>Plesiocystis</taxon>
    </lineage>
</organism>
<accession>A6FXA6</accession>
<dbReference type="STRING" id="391625.PPSIR1_05668"/>
<dbReference type="RefSeq" id="WP_006969105.1">
    <property type="nucleotide sequence ID" value="NZ_ABCS01000001.1"/>
</dbReference>
<dbReference type="AlphaFoldDB" id="A6FXA6"/>
<proteinExistence type="predicted"/>
<protein>
    <recommendedName>
        <fullName evidence="3">Methyltransferase</fullName>
    </recommendedName>
</protein>
<dbReference type="EMBL" id="ABCS01000001">
    <property type="protein sequence ID" value="EDM81930.1"/>
    <property type="molecule type" value="Genomic_DNA"/>
</dbReference>